<dbReference type="EMBL" id="JAYMYR010000007">
    <property type="protein sequence ID" value="KAK7354656.1"/>
    <property type="molecule type" value="Genomic_DNA"/>
</dbReference>
<dbReference type="PROSITE" id="PS00344">
    <property type="entry name" value="GATA_ZN_FINGER_1"/>
    <property type="match status" value="1"/>
</dbReference>
<feature type="region of interest" description="Disordered" evidence="8">
    <location>
        <begin position="225"/>
        <end position="246"/>
    </location>
</feature>
<dbReference type="AlphaFoldDB" id="A0AAN9MIS2"/>
<protein>
    <recommendedName>
        <fullName evidence="9">GATA-type domain-containing protein</fullName>
    </recommendedName>
</protein>
<evidence type="ECO:0000256" key="3">
    <source>
        <dbReference type="ARBA" id="ARBA00022833"/>
    </source>
</evidence>
<keyword evidence="5" id="KW-0238">DNA-binding</keyword>
<organism evidence="10 11">
    <name type="scientific">Phaseolus coccineus</name>
    <name type="common">Scarlet runner bean</name>
    <name type="synonym">Phaseolus multiflorus</name>
    <dbReference type="NCBI Taxonomy" id="3886"/>
    <lineage>
        <taxon>Eukaryota</taxon>
        <taxon>Viridiplantae</taxon>
        <taxon>Streptophyta</taxon>
        <taxon>Embryophyta</taxon>
        <taxon>Tracheophyta</taxon>
        <taxon>Spermatophyta</taxon>
        <taxon>Magnoliopsida</taxon>
        <taxon>eudicotyledons</taxon>
        <taxon>Gunneridae</taxon>
        <taxon>Pentapetalae</taxon>
        <taxon>rosids</taxon>
        <taxon>fabids</taxon>
        <taxon>Fabales</taxon>
        <taxon>Fabaceae</taxon>
        <taxon>Papilionoideae</taxon>
        <taxon>50 kb inversion clade</taxon>
        <taxon>NPAAA clade</taxon>
        <taxon>indigoferoid/millettioid clade</taxon>
        <taxon>Phaseoleae</taxon>
        <taxon>Phaseolus</taxon>
    </lineage>
</organism>
<keyword evidence="11" id="KW-1185">Reference proteome</keyword>
<dbReference type="PANTHER" id="PTHR47255:SF4">
    <property type="entry name" value="GATA ZINC FINGER DOMAIN-CONTAINING PROTEIN 12"/>
    <property type="match status" value="1"/>
</dbReference>
<dbReference type="GO" id="GO:0008270">
    <property type="term" value="F:zinc ion binding"/>
    <property type="evidence" value="ECO:0007669"/>
    <property type="project" value="UniProtKB-KW"/>
</dbReference>
<name>A0AAN9MIS2_PHACN</name>
<keyword evidence="3" id="KW-0862">Zinc</keyword>
<dbReference type="GO" id="GO:0043565">
    <property type="term" value="F:sequence-specific DNA binding"/>
    <property type="evidence" value="ECO:0007669"/>
    <property type="project" value="InterPro"/>
</dbReference>
<feature type="region of interest" description="Disordered" evidence="8">
    <location>
        <begin position="142"/>
        <end position="163"/>
    </location>
</feature>
<proteinExistence type="predicted"/>
<accession>A0AAN9MIS2</accession>
<dbReference type="Proteomes" id="UP001374584">
    <property type="component" value="Unassembled WGS sequence"/>
</dbReference>
<evidence type="ECO:0000256" key="8">
    <source>
        <dbReference type="SAM" id="MobiDB-lite"/>
    </source>
</evidence>
<dbReference type="Gene3D" id="3.30.50.10">
    <property type="entry name" value="Erythroid Transcription Factor GATA-1, subunit A"/>
    <property type="match status" value="1"/>
</dbReference>
<evidence type="ECO:0000313" key="10">
    <source>
        <dbReference type="EMBL" id="KAK7354656.1"/>
    </source>
</evidence>
<evidence type="ECO:0000259" key="9">
    <source>
        <dbReference type="PROSITE" id="PS50114"/>
    </source>
</evidence>
<dbReference type="InterPro" id="IPR000679">
    <property type="entry name" value="Znf_GATA"/>
</dbReference>
<feature type="compositionally biased region" description="Polar residues" evidence="8">
    <location>
        <begin position="154"/>
        <end position="163"/>
    </location>
</feature>
<dbReference type="PANTHER" id="PTHR47255">
    <property type="entry name" value="GATA TRANSCRIPTION FACTOR 22-RELATED"/>
    <property type="match status" value="1"/>
</dbReference>
<dbReference type="InterPro" id="IPR013088">
    <property type="entry name" value="Znf_NHR/GATA"/>
</dbReference>
<dbReference type="PROSITE" id="PS50114">
    <property type="entry name" value="GATA_ZN_FINGER_2"/>
    <property type="match status" value="1"/>
</dbReference>
<sequence length="312" mass="35148">MIPTYRYSVSSPMPIDLNEDHTHKLFSTNHQASSLSTSILFNPDQDQGGFCYWESKHFQSDEEAQKIVPSSGSWDHPVEKIENRSDLKLRVWKKEEGCDDFKGEDSSTTMTSKMRMVRKMMVSDETDSDIADISNSKQIKYKEKNPELSPLVTDDSNYNSPSNQNSVTVRVCVDCHTTKTPLWRSGPKGPKSLCNACGIRQRKERRAIAAATTTANGTNRLKAEKSEMKKGNKLHNKEKKSKTEGAPVLLKKKRKPAKNRKRFGALEDLTVRLSNSLAVQQVFPQDEKEAAILLMALSHGLLHGFPSDLYIT</sequence>
<gene>
    <name evidence="10" type="ORF">VNO80_20122</name>
</gene>
<feature type="compositionally biased region" description="Basic residues" evidence="8">
    <location>
        <begin position="231"/>
        <end position="240"/>
    </location>
</feature>
<dbReference type="Pfam" id="PF00320">
    <property type="entry name" value="GATA"/>
    <property type="match status" value="1"/>
</dbReference>
<evidence type="ECO:0000256" key="5">
    <source>
        <dbReference type="ARBA" id="ARBA00023125"/>
    </source>
</evidence>
<evidence type="ECO:0000313" key="11">
    <source>
        <dbReference type="Proteomes" id="UP001374584"/>
    </source>
</evidence>
<dbReference type="SMART" id="SM00401">
    <property type="entry name" value="ZnF_GATA"/>
    <property type="match status" value="1"/>
</dbReference>
<dbReference type="InterPro" id="IPR052138">
    <property type="entry name" value="GATA_ZnFinger_Domain"/>
</dbReference>
<evidence type="ECO:0000256" key="4">
    <source>
        <dbReference type="ARBA" id="ARBA00023015"/>
    </source>
</evidence>
<dbReference type="SUPFAM" id="SSF57716">
    <property type="entry name" value="Glucocorticoid receptor-like (DNA-binding domain)"/>
    <property type="match status" value="1"/>
</dbReference>
<evidence type="ECO:0000256" key="2">
    <source>
        <dbReference type="ARBA" id="ARBA00022771"/>
    </source>
</evidence>
<keyword evidence="4" id="KW-0805">Transcription regulation</keyword>
<keyword evidence="1" id="KW-0479">Metal-binding</keyword>
<comment type="caution">
    <text evidence="10">The sequence shown here is derived from an EMBL/GenBank/DDBJ whole genome shotgun (WGS) entry which is preliminary data.</text>
</comment>
<evidence type="ECO:0000256" key="1">
    <source>
        <dbReference type="ARBA" id="ARBA00022723"/>
    </source>
</evidence>
<keyword evidence="2 7" id="KW-0863">Zinc-finger</keyword>
<evidence type="ECO:0000256" key="7">
    <source>
        <dbReference type="PROSITE-ProRule" id="PRU00094"/>
    </source>
</evidence>
<reference evidence="10 11" key="1">
    <citation type="submission" date="2024-01" db="EMBL/GenBank/DDBJ databases">
        <title>The genomes of 5 underutilized Papilionoideae crops provide insights into root nodulation and disease resistanc.</title>
        <authorList>
            <person name="Jiang F."/>
        </authorList>
    </citation>
    <scope>NUCLEOTIDE SEQUENCE [LARGE SCALE GENOMIC DNA]</scope>
    <source>
        <strain evidence="10">JINMINGXINNONG_FW02</strain>
        <tissue evidence="10">Leaves</tissue>
    </source>
</reference>
<dbReference type="GO" id="GO:0006355">
    <property type="term" value="P:regulation of DNA-templated transcription"/>
    <property type="evidence" value="ECO:0007669"/>
    <property type="project" value="InterPro"/>
</dbReference>
<dbReference type="CDD" id="cd00202">
    <property type="entry name" value="ZnF_GATA"/>
    <property type="match status" value="1"/>
</dbReference>
<evidence type="ECO:0000256" key="6">
    <source>
        <dbReference type="ARBA" id="ARBA00023163"/>
    </source>
</evidence>
<keyword evidence="6" id="KW-0804">Transcription</keyword>
<feature type="domain" description="GATA-type" evidence="9">
    <location>
        <begin position="166"/>
        <end position="202"/>
    </location>
</feature>